<gene>
    <name evidence="1" type="ORF">HMPREF1051_2784</name>
</gene>
<dbReference type="EMBL" id="AJMT01000038">
    <property type="protein sequence ID" value="EIG29905.1"/>
    <property type="molecule type" value="Genomic_DNA"/>
</dbReference>
<proteinExistence type="predicted"/>
<evidence type="ECO:0000313" key="1">
    <source>
        <dbReference type="EMBL" id="EIG29905.1"/>
    </source>
</evidence>
<dbReference type="AlphaFoldDB" id="I2NVP4"/>
<dbReference type="PATRIC" id="fig|1095748.3.peg.540"/>
<evidence type="ECO:0000313" key="2">
    <source>
        <dbReference type="Proteomes" id="UP000004473"/>
    </source>
</evidence>
<name>I2NVP4_NEISI</name>
<organism evidence="1 2">
    <name type="scientific">Neisseria sicca VK64</name>
    <dbReference type="NCBI Taxonomy" id="1095748"/>
    <lineage>
        <taxon>Bacteria</taxon>
        <taxon>Pseudomonadati</taxon>
        <taxon>Pseudomonadota</taxon>
        <taxon>Betaproteobacteria</taxon>
        <taxon>Neisseriales</taxon>
        <taxon>Neisseriaceae</taxon>
        <taxon>Neisseria</taxon>
    </lineage>
</organism>
<protein>
    <submittedName>
        <fullName evidence="1">Uncharacterized protein</fullName>
    </submittedName>
</protein>
<comment type="caution">
    <text evidence="1">The sequence shown here is derived from an EMBL/GenBank/DDBJ whole genome shotgun (WGS) entry which is preliminary data.</text>
</comment>
<accession>I2NVP4</accession>
<dbReference type="Proteomes" id="UP000004473">
    <property type="component" value="Unassembled WGS sequence"/>
</dbReference>
<sequence>MFNQIFFTQSITEHAKRKKNTETKKTIDCPQQIILTS</sequence>
<reference evidence="1 2" key="1">
    <citation type="submission" date="2012-04" db="EMBL/GenBank/DDBJ databases">
        <authorList>
            <person name="Harkins D.M."/>
            <person name="Madupu R."/>
            <person name="Durkin A.S."/>
            <person name="Torralba M."/>
            <person name="Methe B."/>
            <person name="Sutton G.G."/>
            <person name="Nelson K.E."/>
        </authorList>
    </citation>
    <scope>NUCLEOTIDE SEQUENCE [LARGE SCALE GENOMIC DNA]</scope>
    <source>
        <strain evidence="1 2">VK64</strain>
    </source>
</reference>